<dbReference type="EMBL" id="JARJCW010000065">
    <property type="protein sequence ID" value="KAJ7199960.1"/>
    <property type="molecule type" value="Genomic_DNA"/>
</dbReference>
<evidence type="ECO:0000313" key="3">
    <source>
        <dbReference type="Proteomes" id="UP001219525"/>
    </source>
</evidence>
<accession>A0AAD6V529</accession>
<dbReference type="InterPro" id="IPR050819">
    <property type="entry name" value="Tripeptidyl-peptidase_I"/>
</dbReference>
<feature type="domain" description="Peptidase S53 activation" evidence="1">
    <location>
        <begin position="23"/>
        <end position="126"/>
    </location>
</feature>
<dbReference type="AlphaFoldDB" id="A0AAD6V529"/>
<dbReference type="Pfam" id="PF09286">
    <property type="entry name" value="Pro-kuma_activ"/>
    <property type="match status" value="1"/>
</dbReference>
<gene>
    <name evidence="2" type="ORF">GGX14DRAFT_660916</name>
</gene>
<reference evidence="2" key="1">
    <citation type="submission" date="2023-03" db="EMBL/GenBank/DDBJ databases">
        <title>Massive genome expansion in bonnet fungi (Mycena s.s.) driven by repeated elements and novel gene families across ecological guilds.</title>
        <authorList>
            <consortium name="Lawrence Berkeley National Laboratory"/>
            <person name="Harder C.B."/>
            <person name="Miyauchi S."/>
            <person name="Viragh M."/>
            <person name="Kuo A."/>
            <person name="Thoen E."/>
            <person name="Andreopoulos B."/>
            <person name="Lu D."/>
            <person name="Skrede I."/>
            <person name="Drula E."/>
            <person name="Henrissat B."/>
            <person name="Morin E."/>
            <person name="Kohler A."/>
            <person name="Barry K."/>
            <person name="LaButti K."/>
            <person name="Morin E."/>
            <person name="Salamov A."/>
            <person name="Lipzen A."/>
            <person name="Mereny Z."/>
            <person name="Hegedus B."/>
            <person name="Baldrian P."/>
            <person name="Stursova M."/>
            <person name="Weitz H."/>
            <person name="Taylor A."/>
            <person name="Grigoriev I.V."/>
            <person name="Nagy L.G."/>
            <person name="Martin F."/>
            <person name="Kauserud H."/>
        </authorList>
    </citation>
    <scope>NUCLEOTIDE SEQUENCE</scope>
    <source>
        <strain evidence="2">9144</strain>
    </source>
</reference>
<organism evidence="2 3">
    <name type="scientific">Mycena pura</name>
    <dbReference type="NCBI Taxonomy" id="153505"/>
    <lineage>
        <taxon>Eukaryota</taxon>
        <taxon>Fungi</taxon>
        <taxon>Dikarya</taxon>
        <taxon>Basidiomycota</taxon>
        <taxon>Agaricomycotina</taxon>
        <taxon>Agaricomycetes</taxon>
        <taxon>Agaricomycetidae</taxon>
        <taxon>Agaricales</taxon>
        <taxon>Marasmiineae</taxon>
        <taxon>Mycenaceae</taxon>
        <taxon>Mycena</taxon>
    </lineage>
</organism>
<dbReference type="GO" id="GO:0008240">
    <property type="term" value="F:tripeptidyl-peptidase activity"/>
    <property type="evidence" value="ECO:0007669"/>
    <property type="project" value="TreeGrafter"/>
</dbReference>
<protein>
    <submittedName>
        <fullName evidence="2">Pro-kumamolisin, activation domain-containing protein</fullName>
    </submittedName>
</protein>
<dbReference type="PANTHER" id="PTHR14218:SF19">
    <property type="entry name" value="SERINE PROTEASE AORO, PUTATIVE (AFU_ORTHOLOGUE AFUA_6G10250)-RELATED"/>
    <property type="match status" value="1"/>
</dbReference>
<dbReference type="PANTHER" id="PTHR14218">
    <property type="entry name" value="PROTEASE S8 TRIPEPTIDYL PEPTIDASE I CLN2"/>
    <property type="match status" value="1"/>
</dbReference>
<dbReference type="GO" id="GO:0006508">
    <property type="term" value="P:proteolysis"/>
    <property type="evidence" value="ECO:0007669"/>
    <property type="project" value="TreeGrafter"/>
</dbReference>
<keyword evidence="3" id="KW-1185">Reference proteome</keyword>
<dbReference type="InterPro" id="IPR015366">
    <property type="entry name" value="S53_propep"/>
</dbReference>
<evidence type="ECO:0000259" key="1">
    <source>
        <dbReference type="SMART" id="SM00944"/>
    </source>
</evidence>
<dbReference type="SUPFAM" id="SSF54897">
    <property type="entry name" value="Protease propeptides/inhibitors"/>
    <property type="match status" value="1"/>
</dbReference>
<evidence type="ECO:0000313" key="2">
    <source>
        <dbReference type="EMBL" id="KAJ7199960.1"/>
    </source>
</evidence>
<proteinExistence type="predicted"/>
<dbReference type="Proteomes" id="UP001219525">
    <property type="component" value="Unassembled WGS sequence"/>
</dbReference>
<dbReference type="SMART" id="SM00944">
    <property type="entry name" value="Pro-kuma_activ"/>
    <property type="match status" value="1"/>
</dbReference>
<comment type="caution">
    <text evidence="2">The sequence shown here is derived from an EMBL/GenBank/DDBJ whole genome shotgun (WGS) entry which is preliminary data.</text>
</comment>
<dbReference type="GO" id="GO:0004175">
    <property type="term" value="F:endopeptidase activity"/>
    <property type="evidence" value="ECO:0007669"/>
    <property type="project" value="TreeGrafter"/>
</dbReference>
<name>A0AAD6V529_9AGAR</name>
<sequence>MYYNQILVDAAALKNLSGVALPVPKWENLRNRVKFVLLQQGENHRYPQSPNYGKHWTHAQVKETFRPDTETVETVQAWLTHYAGIAGDKLKLSANGDMFELNVTIAEAEALLHAEYLRAKRAILPFT</sequence>